<proteinExistence type="predicted"/>
<feature type="compositionally biased region" description="Polar residues" evidence="1">
    <location>
        <begin position="54"/>
        <end position="65"/>
    </location>
</feature>
<comment type="caution">
    <text evidence="2">The sequence shown here is derived from an EMBL/GenBank/DDBJ whole genome shotgun (WGS) entry which is preliminary data.</text>
</comment>
<dbReference type="AlphaFoldDB" id="A0A5B7DQT1"/>
<accession>A0A5B7DQT1</accession>
<reference evidence="2 3" key="1">
    <citation type="submission" date="2019-05" db="EMBL/GenBank/DDBJ databases">
        <title>Another draft genome of Portunus trituberculatus and its Hox gene families provides insights of decapod evolution.</title>
        <authorList>
            <person name="Jeong J.-H."/>
            <person name="Song I."/>
            <person name="Kim S."/>
            <person name="Choi T."/>
            <person name="Kim D."/>
            <person name="Ryu S."/>
            <person name="Kim W."/>
        </authorList>
    </citation>
    <scope>NUCLEOTIDE SEQUENCE [LARGE SCALE GENOMIC DNA]</scope>
    <source>
        <tissue evidence="2">Muscle</tissue>
    </source>
</reference>
<evidence type="ECO:0000256" key="1">
    <source>
        <dbReference type="SAM" id="MobiDB-lite"/>
    </source>
</evidence>
<dbReference type="EMBL" id="VSRR010001228">
    <property type="protein sequence ID" value="MPC23595.1"/>
    <property type="molecule type" value="Genomic_DNA"/>
</dbReference>
<protein>
    <submittedName>
        <fullName evidence="2">Uncharacterized protein</fullName>
    </submittedName>
</protein>
<sequence length="65" mass="7265">MAAPPHGDLLPLLPLTFIEFPPDLTRGRASRRMLLAAPEHLESSPRGSERDSPRLSSYTRGKNFH</sequence>
<name>A0A5B7DQT1_PORTR</name>
<feature type="compositionally biased region" description="Basic and acidic residues" evidence="1">
    <location>
        <begin position="39"/>
        <end position="53"/>
    </location>
</feature>
<dbReference type="Proteomes" id="UP000324222">
    <property type="component" value="Unassembled WGS sequence"/>
</dbReference>
<evidence type="ECO:0000313" key="3">
    <source>
        <dbReference type="Proteomes" id="UP000324222"/>
    </source>
</evidence>
<evidence type="ECO:0000313" key="2">
    <source>
        <dbReference type="EMBL" id="MPC23595.1"/>
    </source>
</evidence>
<organism evidence="2 3">
    <name type="scientific">Portunus trituberculatus</name>
    <name type="common">Swimming crab</name>
    <name type="synonym">Neptunus trituberculatus</name>
    <dbReference type="NCBI Taxonomy" id="210409"/>
    <lineage>
        <taxon>Eukaryota</taxon>
        <taxon>Metazoa</taxon>
        <taxon>Ecdysozoa</taxon>
        <taxon>Arthropoda</taxon>
        <taxon>Crustacea</taxon>
        <taxon>Multicrustacea</taxon>
        <taxon>Malacostraca</taxon>
        <taxon>Eumalacostraca</taxon>
        <taxon>Eucarida</taxon>
        <taxon>Decapoda</taxon>
        <taxon>Pleocyemata</taxon>
        <taxon>Brachyura</taxon>
        <taxon>Eubrachyura</taxon>
        <taxon>Portunoidea</taxon>
        <taxon>Portunidae</taxon>
        <taxon>Portuninae</taxon>
        <taxon>Portunus</taxon>
    </lineage>
</organism>
<feature type="region of interest" description="Disordered" evidence="1">
    <location>
        <begin position="37"/>
        <end position="65"/>
    </location>
</feature>
<keyword evidence="3" id="KW-1185">Reference proteome</keyword>
<gene>
    <name evidence="2" type="ORF">E2C01_016652</name>
</gene>